<comment type="pathway">
    <text evidence="7">Pyrimidine metabolism; UMP biosynthesis via de novo pathway; (S)-dihydroorotate from bicarbonate: step 3/3.</text>
</comment>
<dbReference type="Pfam" id="PF07969">
    <property type="entry name" value="Amidohydro_3"/>
    <property type="match status" value="1"/>
</dbReference>
<dbReference type="InterPro" id="IPR032466">
    <property type="entry name" value="Metal_Hydrolase"/>
</dbReference>
<name>A0A1M6M4H5_9FIRM</name>
<dbReference type="RefSeq" id="WP_073273251.1">
    <property type="nucleotide sequence ID" value="NZ_FRAC01000007.1"/>
</dbReference>
<dbReference type="PROSITE" id="PS00482">
    <property type="entry name" value="DIHYDROOROTASE_1"/>
    <property type="match status" value="1"/>
</dbReference>
<keyword evidence="6 7" id="KW-0665">Pyrimidine biosynthesis</keyword>
<gene>
    <name evidence="7" type="primary">pyrC</name>
    <name evidence="10" type="ORF">SAMN02745136_00841</name>
</gene>
<dbReference type="InterPro" id="IPR013108">
    <property type="entry name" value="Amidohydro_3"/>
</dbReference>
<dbReference type="EMBL" id="FRAC01000007">
    <property type="protein sequence ID" value="SHJ78375.1"/>
    <property type="molecule type" value="Genomic_DNA"/>
</dbReference>
<dbReference type="PANTHER" id="PTHR43668:SF2">
    <property type="entry name" value="ALLANTOINASE"/>
    <property type="match status" value="1"/>
</dbReference>
<comment type="cofactor">
    <cofactor evidence="7">
        <name>Zn(2+)</name>
        <dbReference type="ChEBI" id="CHEBI:29105"/>
    </cofactor>
    <text evidence="7">Binds 2 Zn(2+) ions per subunit.</text>
</comment>
<dbReference type="InterPro" id="IPR024403">
    <property type="entry name" value="DHOase_cat"/>
</dbReference>
<dbReference type="GO" id="GO:0004038">
    <property type="term" value="F:allantoinase activity"/>
    <property type="evidence" value="ECO:0007669"/>
    <property type="project" value="TreeGrafter"/>
</dbReference>
<feature type="binding site" evidence="7">
    <location>
        <position position="278"/>
    </location>
    <ligand>
        <name>substrate</name>
    </ligand>
</feature>
<dbReference type="SUPFAM" id="SSF51556">
    <property type="entry name" value="Metallo-dependent hydrolases"/>
    <property type="match status" value="1"/>
</dbReference>
<dbReference type="SUPFAM" id="SSF51338">
    <property type="entry name" value="Composite domain of metallo-dependent hydrolases"/>
    <property type="match status" value="1"/>
</dbReference>
<dbReference type="InterPro" id="IPR004722">
    <property type="entry name" value="DHOase"/>
</dbReference>
<dbReference type="HAMAP" id="MF_00220_B">
    <property type="entry name" value="PyrC_classI_B"/>
    <property type="match status" value="1"/>
</dbReference>
<evidence type="ECO:0000256" key="5">
    <source>
        <dbReference type="ARBA" id="ARBA00022833"/>
    </source>
</evidence>
<feature type="binding site" evidence="7">
    <location>
        <position position="305"/>
    </location>
    <ligand>
        <name>Zn(2+)</name>
        <dbReference type="ChEBI" id="CHEBI:29105"/>
        <label>1</label>
    </ligand>
</feature>
<dbReference type="OrthoDB" id="9765462at2"/>
<comment type="similarity">
    <text evidence="2 7">Belongs to the metallo-dependent hydrolases superfamily. DHOase family. Class I DHOase subfamily.</text>
</comment>
<feature type="binding site" evidence="7">
    <location>
        <position position="94"/>
    </location>
    <ligand>
        <name>substrate</name>
    </ligand>
</feature>
<dbReference type="PANTHER" id="PTHR43668">
    <property type="entry name" value="ALLANTOINASE"/>
    <property type="match status" value="1"/>
</dbReference>
<keyword evidence="3 7" id="KW-0479">Metal-binding</keyword>
<dbReference type="STRING" id="1121322.SAMN02745136_00841"/>
<dbReference type="Pfam" id="PF12890">
    <property type="entry name" value="DHOase"/>
    <property type="match status" value="1"/>
</dbReference>
<sequence length="424" mass="45736">MSVLIKNGHVLDPSTGTDGIRDIYVKDGVIAAVGEKLDLAADEVIEAQGLYVMPGFIDLHVHLREPGFEYKETIKTGSEAAARGGFTTICPMPNTRPAIDSREMVEWLKEKEKKDSLVHILPIGAVTRGQAGEELADIGGMAEAGAAAISEDGKSVMSTSLYREGMLKAKAAGIPVFAHCEDKDLVGNGVINKGKKAEELQLPGISNAVEDIIAIRDILLAKETGVRLHLCHCSTKDSVDFLAWAKKEGLPVTGEACPHHFTLADEDIPCDDSNYKMNPPLRSKEDVEALKEGLKNGILDVIATDHAPHSKKDKEKSFLQAPFGIVGLETAFALSYTELVETGILSPLELAAKLSCNPAGILGIEKGSLKEGRAADIVIADTREWYRIDKEAFASLGKNTPFHGREVKGKIKYTLVNGQVVFQD</sequence>
<comment type="function">
    <text evidence="1 7">Catalyzes the reversible cyclization of carbamoyl aspartate to dihydroorotate.</text>
</comment>
<dbReference type="InterPro" id="IPR002195">
    <property type="entry name" value="Dihydroorotase_CS"/>
</dbReference>
<dbReference type="CDD" id="cd01317">
    <property type="entry name" value="DHOase_IIa"/>
    <property type="match status" value="1"/>
</dbReference>
<feature type="domain" description="Amidohydrolase 3" evidence="8">
    <location>
        <begin position="343"/>
        <end position="422"/>
    </location>
</feature>
<dbReference type="GO" id="GO:0044205">
    <property type="term" value="P:'de novo' UMP biosynthetic process"/>
    <property type="evidence" value="ECO:0007669"/>
    <property type="project" value="UniProtKB-UniRule"/>
</dbReference>
<keyword evidence="5 7" id="KW-0862">Zinc</keyword>
<evidence type="ECO:0000256" key="7">
    <source>
        <dbReference type="HAMAP-Rule" id="MF_00220"/>
    </source>
</evidence>
<evidence type="ECO:0000259" key="9">
    <source>
        <dbReference type="Pfam" id="PF12890"/>
    </source>
</evidence>
<dbReference type="Gene3D" id="3.20.20.140">
    <property type="entry name" value="Metal-dependent hydrolases"/>
    <property type="match status" value="1"/>
</dbReference>
<dbReference type="EC" id="3.5.2.3" evidence="7"/>
<proteinExistence type="inferred from homology"/>
<dbReference type="GO" id="GO:0006145">
    <property type="term" value="P:purine nucleobase catabolic process"/>
    <property type="evidence" value="ECO:0007669"/>
    <property type="project" value="TreeGrafter"/>
</dbReference>
<dbReference type="GO" id="GO:0005737">
    <property type="term" value="C:cytoplasm"/>
    <property type="evidence" value="ECO:0007669"/>
    <property type="project" value="TreeGrafter"/>
</dbReference>
<protein>
    <recommendedName>
        <fullName evidence="7">Dihydroorotase</fullName>
        <shortName evidence="7">DHOase</shortName>
        <ecNumber evidence="7">3.5.2.3</ecNumber>
    </recommendedName>
</protein>
<feature type="binding site" evidence="7">
    <location>
        <position position="232"/>
    </location>
    <ligand>
        <name>Zn(2+)</name>
        <dbReference type="ChEBI" id="CHEBI:29105"/>
        <label>2</label>
    </ligand>
</feature>
<reference evidence="10 11" key="1">
    <citation type="submission" date="2016-11" db="EMBL/GenBank/DDBJ databases">
        <authorList>
            <person name="Jaros S."/>
            <person name="Januszkiewicz K."/>
            <person name="Wedrychowicz H."/>
        </authorList>
    </citation>
    <scope>NUCLEOTIDE SEQUENCE [LARGE SCALE GENOMIC DNA]</scope>
    <source>
        <strain evidence="10 11">DSM 15929</strain>
    </source>
</reference>
<dbReference type="InterPro" id="IPR050138">
    <property type="entry name" value="DHOase/Allantoinase_Hydrolase"/>
</dbReference>
<evidence type="ECO:0000256" key="3">
    <source>
        <dbReference type="ARBA" id="ARBA00022723"/>
    </source>
</evidence>
<dbReference type="GO" id="GO:0004151">
    <property type="term" value="F:dihydroorotase activity"/>
    <property type="evidence" value="ECO:0007669"/>
    <property type="project" value="UniProtKB-UniRule"/>
</dbReference>
<evidence type="ECO:0000259" key="8">
    <source>
        <dbReference type="Pfam" id="PF07969"/>
    </source>
</evidence>
<organism evidence="10 11">
    <name type="scientific">Anaerocolumna jejuensis DSM 15929</name>
    <dbReference type="NCBI Taxonomy" id="1121322"/>
    <lineage>
        <taxon>Bacteria</taxon>
        <taxon>Bacillati</taxon>
        <taxon>Bacillota</taxon>
        <taxon>Clostridia</taxon>
        <taxon>Lachnospirales</taxon>
        <taxon>Lachnospiraceae</taxon>
        <taxon>Anaerocolumna</taxon>
    </lineage>
</organism>
<feature type="binding site" evidence="7">
    <location>
        <position position="62"/>
    </location>
    <ligand>
        <name>Zn(2+)</name>
        <dbReference type="ChEBI" id="CHEBI:29105"/>
        <label>1</label>
    </ligand>
</feature>
<dbReference type="GO" id="GO:0008270">
    <property type="term" value="F:zinc ion binding"/>
    <property type="evidence" value="ECO:0007669"/>
    <property type="project" value="UniProtKB-UniRule"/>
</dbReference>
<evidence type="ECO:0000313" key="11">
    <source>
        <dbReference type="Proteomes" id="UP000184386"/>
    </source>
</evidence>
<keyword evidence="11" id="KW-1185">Reference proteome</keyword>
<dbReference type="AlphaFoldDB" id="A0A1M6M4H5"/>
<feature type="domain" description="Dihydroorotase catalytic" evidence="9">
    <location>
        <begin position="52"/>
        <end position="238"/>
    </location>
</feature>
<dbReference type="UniPathway" id="UPA00070">
    <property type="reaction ID" value="UER00117"/>
</dbReference>
<feature type="binding site" evidence="7">
    <location>
        <begin position="62"/>
        <end position="64"/>
    </location>
    <ligand>
        <name>substrate</name>
    </ligand>
</feature>
<evidence type="ECO:0000313" key="10">
    <source>
        <dbReference type="EMBL" id="SHJ78375.1"/>
    </source>
</evidence>
<evidence type="ECO:0000256" key="1">
    <source>
        <dbReference type="ARBA" id="ARBA00002368"/>
    </source>
</evidence>
<evidence type="ECO:0000256" key="2">
    <source>
        <dbReference type="ARBA" id="ARBA00010286"/>
    </source>
</evidence>
<evidence type="ECO:0000256" key="6">
    <source>
        <dbReference type="ARBA" id="ARBA00022975"/>
    </source>
</evidence>
<feature type="binding site" evidence="7">
    <location>
        <position position="179"/>
    </location>
    <ligand>
        <name>Zn(2+)</name>
        <dbReference type="ChEBI" id="CHEBI:29105"/>
        <label>2</label>
    </ligand>
</feature>
<accession>A0A1M6M4H5</accession>
<feature type="binding site" evidence="7">
    <location>
        <begin position="323"/>
        <end position="324"/>
    </location>
    <ligand>
        <name>substrate</name>
    </ligand>
</feature>
<dbReference type="InterPro" id="IPR011059">
    <property type="entry name" value="Metal-dep_hydrolase_composite"/>
</dbReference>
<dbReference type="NCBIfam" id="TIGR00857">
    <property type="entry name" value="pyrC_multi"/>
    <property type="match status" value="1"/>
</dbReference>
<feature type="active site" evidence="7">
    <location>
        <position position="305"/>
    </location>
</feature>
<dbReference type="Gene3D" id="2.30.40.10">
    <property type="entry name" value="Urease, subunit C, domain 1"/>
    <property type="match status" value="1"/>
</dbReference>
<keyword evidence="4 7" id="KW-0378">Hydrolase</keyword>
<feature type="binding site" evidence="7">
    <location>
        <position position="60"/>
    </location>
    <ligand>
        <name>Zn(2+)</name>
        <dbReference type="ChEBI" id="CHEBI:29105"/>
        <label>1</label>
    </ligand>
</feature>
<comment type="catalytic activity">
    <reaction evidence="7">
        <text>(S)-dihydroorotate + H2O = N-carbamoyl-L-aspartate + H(+)</text>
        <dbReference type="Rhea" id="RHEA:24296"/>
        <dbReference type="ChEBI" id="CHEBI:15377"/>
        <dbReference type="ChEBI" id="CHEBI:15378"/>
        <dbReference type="ChEBI" id="CHEBI:30864"/>
        <dbReference type="ChEBI" id="CHEBI:32814"/>
        <dbReference type="EC" id="3.5.2.3"/>
    </reaction>
</comment>
<feature type="binding site" evidence="7">
    <location>
        <position position="152"/>
    </location>
    <ligand>
        <name>Zn(2+)</name>
        <dbReference type="ChEBI" id="CHEBI:29105"/>
        <label>1</label>
    </ligand>
</feature>
<dbReference type="PROSITE" id="PS00483">
    <property type="entry name" value="DIHYDROOROTASE_2"/>
    <property type="match status" value="1"/>
</dbReference>
<evidence type="ECO:0000256" key="4">
    <source>
        <dbReference type="ARBA" id="ARBA00022801"/>
    </source>
</evidence>
<feature type="binding site" evidence="7">
    <location>
        <position position="152"/>
    </location>
    <ligand>
        <name>Zn(2+)</name>
        <dbReference type="ChEBI" id="CHEBI:29105"/>
        <label>2</label>
    </ligand>
</feature>
<dbReference type="Proteomes" id="UP000184386">
    <property type="component" value="Unassembled WGS sequence"/>
</dbReference>
<feature type="binding site" evidence="7">
    <location>
        <position position="309"/>
    </location>
    <ligand>
        <name>substrate</name>
    </ligand>
</feature>